<name>A0ABR1BG64_POLSC</name>
<keyword evidence="3" id="KW-1185">Reference proteome</keyword>
<accession>A0ABR1BG64</accession>
<dbReference type="EMBL" id="JAWJWF010000001">
    <property type="protein sequence ID" value="KAK6641136.1"/>
    <property type="molecule type" value="Genomic_DNA"/>
</dbReference>
<reference evidence="2 3" key="1">
    <citation type="submission" date="2023-09" db="EMBL/GenBank/DDBJ databases">
        <title>Genomes of two closely related lineages of the louse Polyplax serrata with different host specificities.</title>
        <authorList>
            <person name="Martinu J."/>
            <person name="Tarabai H."/>
            <person name="Stefka J."/>
            <person name="Hypsa V."/>
        </authorList>
    </citation>
    <scope>NUCLEOTIDE SEQUENCE [LARGE SCALE GENOMIC DNA]</scope>
    <source>
        <strain evidence="2">98ZLc_SE</strain>
    </source>
</reference>
<evidence type="ECO:0000256" key="1">
    <source>
        <dbReference type="SAM" id="MobiDB-lite"/>
    </source>
</evidence>
<dbReference type="Proteomes" id="UP001359485">
    <property type="component" value="Unassembled WGS sequence"/>
</dbReference>
<sequence>MQNSLWKETNKEKVEDDWKLGRPGRRLLDFRGERREDHWTSEAKGSRGGWKPRVDKGNFNVEPFKGNNYHLPPPPPLPSPPPQRALS</sequence>
<protein>
    <submittedName>
        <fullName evidence="2">Uncharacterized protein</fullName>
    </submittedName>
</protein>
<proteinExistence type="predicted"/>
<feature type="region of interest" description="Disordered" evidence="1">
    <location>
        <begin position="1"/>
        <end position="21"/>
    </location>
</feature>
<feature type="region of interest" description="Disordered" evidence="1">
    <location>
        <begin position="33"/>
        <end position="87"/>
    </location>
</feature>
<feature type="compositionally biased region" description="Pro residues" evidence="1">
    <location>
        <begin position="71"/>
        <end position="87"/>
    </location>
</feature>
<evidence type="ECO:0000313" key="3">
    <source>
        <dbReference type="Proteomes" id="UP001359485"/>
    </source>
</evidence>
<comment type="caution">
    <text evidence="2">The sequence shown here is derived from an EMBL/GenBank/DDBJ whole genome shotgun (WGS) entry which is preliminary data.</text>
</comment>
<evidence type="ECO:0000313" key="2">
    <source>
        <dbReference type="EMBL" id="KAK6641136.1"/>
    </source>
</evidence>
<feature type="compositionally biased region" description="Basic and acidic residues" evidence="1">
    <location>
        <begin position="33"/>
        <end position="45"/>
    </location>
</feature>
<organism evidence="2 3">
    <name type="scientific">Polyplax serrata</name>
    <name type="common">Common mouse louse</name>
    <dbReference type="NCBI Taxonomy" id="468196"/>
    <lineage>
        <taxon>Eukaryota</taxon>
        <taxon>Metazoa</taxon>
        <taxon>Ecdysozoa</taxon>
        <taxon>Arthropoda</taxon>
        <taxon>Hexapoda</taxon>
        <taxon>Insecta</taxon>
        <taxon>Pterygota</taxon>
        <taxon>Neoptera</taxon>
        <taxon>Paraneoptera</taxon>
        <taxon>Psocodea</taxon>
        <taxon>Troctomorpha</taxon>
        <taxon>Phthiraptera</taxon>
        <taxon>Anoplura</taxon>
        <taxon>Polyplacidae</taxon>
        <taxon>Polyplax</taxon>
    </lineage>
</organism>
<feature type="compositionally biased region" description="Basic and acidic residues" evidence="1">
    <location>
        <begin position="8"/>
        <end position="21"/>
    </location>
</feature>
<gene>
    <name evidence="2" type="ORF">RUM44_012845</name>
</gene>